<accession>A0ABS7VUX0</accession>
<comment type="caution">
    <text evidence="4">The sequence shown here is derived from an EMBL/GenBank/DDBJ whole genome shotgun (WGS) entry which is preliminary data.</text>
</comment>
<evidence type="ECO:0000259" key="3">
    <source>
        <dbReference type="Pfam" id="PF00326"/>
    </source>
</evidence>
<dbReference type="PANTHER" id="PTHR42776">
    <property type="entry name" value="SERINE PEPTIDASE S9 FAMILY MEMBER"/>
    <property type="match status" value="1"/>
</dbReference>
<keyword evidence="2" id="KW-0645">Protease</keyword>
<feature type="domain" description="Peptidase S9 prolyl oligopeptidase catalytic" evidence="3">
    <location>
        <begin position="399"/>
        <end position="606"/>
    </location>
</feature>
<keyword evidence="2" id="KW-0720">Serine protease</keyword>
<sequence length="606" mass="67408">MLERLKHRIIAADIEAYLEIRNAKSPAISFDGALIAYLSDESGFNQIWLKPAAGGAPWRLSRTGEPISSIAFSPKSRDLLFTMDCGGDERHQLWYIPESSGVPIQLTDDPNTVHVWGCWAPNGKHIAFASNARSKTDMDIHVMDVATRKSRCVLQGEGFREAVAFFPNGTSLLVRDSRRAMNDQELYRLDLQTGETLPILTSKSRARYLTPKMLKDESGFLVITDRGREFQGVAFCQFSDKSLTFLVTPEAQDIEAIALSPDQSRIACVFNQEGWSQVVIYDRAAGTQRTLNGHPPGVIASVLWTPDGQALLCALEGAATPSDLWRVGLEAGTFEQITQSSKAGIDLSAFIEPRVERTKSFDEHDIPFLVYEPTVSPPSAGYPVVIIVHGGPEAQWTPTFRADIQFLLAQGVMVVAPNVRGSTGYGRTYQHLDDRELRMDSVADLKAVGTAIGAREDVDESRIALFGRSYGGFMVLSALTEYPELWKLGVEFYGIANFLTLLETTGPWRRALRAAEYGDPDTLKDALERFSPIHRIDRVRVPLMIAQGLDDPRVPPGESEMVYSCLRGLGRTVEYYRIPHEGHGFARIENRRTVFGALARFLERYL</sequence>
<dbReference type="SUPFAM" id="SSF82171">
    <property type="entry name" value="DPP6 N-terminal domain-like"/>
    <property type="match status" value="1"/>
</dbReference>
<evidence type="ECO:0000313" key="5">
    <source>
        <dbReference type="Proteomes" id="UP000704176"/>
    </source>
</evidence>
<dbReference type="Pfam" id="PF00326">
    <property type="entry name" value="Peptidase_S9"/>
    <property type="match status" value="1"/>
</dbReference>
<evidence type="ECO:0000256" key="2">
    <source>
        <dbReference type="ARBA" id="ARBA00022825"/>
    </source>
</evidence>
<dbReference type="InterPro" id="IPR011659">
    <property type="entry name" value="WD40"/>
</dbReference>
<keyword evidence="1" id="KW-0378">Hydrolase</keyword>
<organism evidence="4 5">
    <name type="scientific">Microvirga puerhi</name>
    <dbReference type="NCBI Taxonomy" id="2876078"/>
    <lineage>
        <taxon>Bacteria</taxon>
        <taxon>Pseudomonadati</taxon>
        <taxon>Pseudomonadota</taxon>
        <taxon>Alphaproteobacteria</taxon>
        <taxon>Hyphomicrobiales</taxon>
        <taxon>Methylobacteriaceae</taxon>
        <taxon>Microvirga</taxon>
    </lineage>
</organism>
<dbReference type="Pfam" id="PF07676">
    <property type="entry name" value="PD40"/>
    <property type="match status" value="1"/>
</dbReference>
<dbReference type="InterPro" id="IPR011042">
    <property type="entry name" value="6-blade_b-propeller_TolB-like"/>
</dbReference>
<dbReference type="RefSeq" id="WP_224315447.1">
    <property type="nucleotide sequence ID" value="NZ_JAIRBM010000021.1"/>
</dbReference>
<keyword evidence="5" id="KW-1185">Reference proteome</keyword>
<evidence type="ECO:0000256" key="1">
    <source>
        <dbReference type="ARBA" id="ARBA00022801"/>
    </source>
</evidence>
<dbReference type="InterPro" id="IPR002470">
    <property type="entry name" value="Peptidase_S9A"/>
</dbReference>
<dbReference type="Gene3D" id="2.120.10.30">
    <property type="entry name" value="TolB, C-terminal domain"/>
    <property type="match status" value="2"/>
</dbReference>
<name>A0ABS7VUX0_9HYPH</name>
<gene>
    <name evidence="4" type="ORF">K9B37_20800</name>
</gene>
<dbReference type="InterPro" id="IPR029058">
    <property type="entry name" value="AB_hydrolase_fold"/>
</dbReference>
<dbReference type="InterPro" id="IPR001375">
    <property type="entry name" value="Peptidase_S9_cat"/>
</dbReference>
<protein>
    <submittedName>
        <fullName evidence="4">S9 family peptidase</fullName>
    </submittedName>
</protein>
<evidence type="ECO:0000313" key="4">
    <source>
        <dbReference type="EMBL" id="MBZ6078702.1"/>
    </source>
</evidence>
<reference evidence="4 5" key="1">
    <citation type="submission" date="2021-09" db="EMBL/GenBank/DDBJ databases">
        <title>The complete genome sequence of a new microorganism.</title>
        <authorList>
            <person name="Zi Z."/>
        </authorList>
    </citation>
    <scope>NUCLEOTIDE SEQUENCE [LARGE SCALE GENOMIC DNA]</scope>
    <source>
        <strain evidence="4 5">WGZ8</strain>
    </source>
</reference>
<dbReference type="PANTHER" id="PTHR42776:SF27">
    <property type="entry name" value="DIPEPTIDYL PEPTIDASE FAMILY MEMBER 6"/>
    <property type="match status" value="1"/>
</dbReference>
<dbReference type="SUPFAM" id="SSF53474">
    <property type="entry name" value="alpha/beta-Hydrolases"/>
    <property type="match status" value="1"/>
</dbReference>
<dbReference type="Gene3D" id="3.40.50.1820">
    <property type="entry name" value="alpha/beta hydrolase"/>
    <property type="match status" value="1"/>
</dbReference>
<dbReference type="Proteomes" id="UP000704176">
    <property type="component" value="Unassembled WGS sequence"/>
</dbReference>
<dbReference type="EMBL" id="JAIRBM010000021">
    <property type="protein sequence ID" value="MBZ6078702.1"/>
    <property type="molecule type" value="Genomic_DNA"/>
</dbReference>
<proteinExistence type="predicted"/>
<dbReference type="PRINTS" id="PR00862">
    <property type="entry name" value="PROLIGOPTASE"/>
</dbReference>